<dbReference type="Gene3D" id="1.10.287.770">
    <property type="entry name" value="YojJ-like"/>
    <property type="match status" value="1"/>
</dbReference>
<evidence type="ECO:0000256" key="8">
    <source>
        <dbReference type="ARBA" id="ARBA00023136"/>
    </source>
</evidence>
<comment type="subcellular location">
    <subcellularLocation>
        <location evidence="1">Membrane</location>
        <topology evidence="1">Multi-pass membrane protein</topology>
    </subcellularLocation>
</comment>
<dbReference type="Proteomes" id="UP000014760">
    <property type="component" value="Unassembled WGS sequence"/>
</dbReference>
<reference evidence="13 15" key="2">
    <citation type="journal article" date="2013" name="Nature">
        <title>Insights into bilaterian evolution from three spiralian genomes.</title>
        <authorList>
            <person name="Simakov O."/>
            <person name="Marletaz F."/>
            <person name="Cho S.J."/>
            <person name="Edsinger-Gonzales E."/>
            <person name="Havlak P."/>
            <person name="Hellsten U."/>
            <person name="Kuo D.H."/>
            <person name="Larsson T."/>
            <person name="Lv J."/>
            <person name="Arendt D."/>
            <person name="Savage R."/>
            <person name="Osoegawa K."/>
            <person name="de Jong P."/>
            <person name="Grimwood J."/>
            <person name="Chapman J.A."/>
            <person name="Shapiro H."/>
            <person name="Aerts A."/>
            <person name="Otillar R.P."/>
            <person name="Terry A.Y."/>
            <person name="Boore J.L."/>
            <person name="Grigoriev I.V."/>
            <person name="Lindberg D.R."/>
            <person name="Seaver E.C."/>
            <person name="Weisblat D.A."/>
            <person name="Putnam N.H."/>
            <person name="Rokhsar D.S."/>
        </authorList>
    </citation>
    <scope>NUCLEOTIDE SEQUENCE</scope>
    <source>
        <strain evidence="13 15">I ESC-2004</strain>
    </source>
</reference>
<dbReference type="HOGENOM" id="CLU_020415_2_0_1"/>
<evidence type="ECO:0000256" key="1">
    <source>
        <dbReference type="ARBA" id="ARBA00004141"/>
    </source>
</evidence>
<feature type="transmembrane region" description="Helical" evidence="12">
    <location>
        <begin position="496"/>
        <end position="522"/>
    </location>
</feature>
<dbReference type="GO" id="GO:0015280">
    <property type="term" value="F:ligand-gated sodium channel activity"/>
    <property type="evidence" value="ECO:0007669"/>
    <property type="project" value="TreeGrafter"/>
</dbReference>
<keyword evidence="5 12" id="KW-1133">Transmembrane helix</keyword>
<keyword evidence="4 11" id="KW-0812">Transmembrane</keyword>
<evidence type="ECO:0000256" key="11">
    <source>
        <dbReference type="RuleBase" id="RU000679"/>
    </source>
</evidence>
<comment type="similarity">
    <text evidence="11">Belongs to the amiloride-sensitive sodium channel (TC 1.A.6) family.</text>
</comment>
<proteinExistence type="inferred from homology"/>
<evidence type="ECO:0000313" key="15">
    <source>
        <dbReference type="Proteomes" id="UP000014760"/>
    </source>
</evidence>
<keyword evidence="9 11" id="KW-0739">Sodium transport</keyword>
<evidence type="ECO:0000313" key="14">
    <source>
        <dbReference type="EnsemblMetazoa" id="CapteP199620"/>
    </source>
</evidence>
<dbReference type="EMBL" id="AMQN01001562">
    <property type="status" value="NOT_ANNOTATED_CDS"/>
    <property type="molecule type" value="Genomic_DNA"/>
</dbReference>
<reference evidence="15" key="1">
    <citation type="submission" date="2012-12" db="EMBL/GenBank/DDBJ databases">
        <authorList>
            <person name="Hellsten U."/>
            <person name="Grimwood J."/>
            <person name="Chapman J.A."/>
            <person name="Shapiro H."/>
            <person name="Aerts A."/>
            <person name="Otillar R.P."/>
            <person name="Terry A.Y."/>
            <person name="Boore J.L."/>
            <person name="Simakov O."/>
            <person name="Marletaz F."/>
            <person name="Cho S.-J."/>
            <person name="Edsinger-Gonzales E."/>
            <person name="Havlak P."/>
            <person name="Kuo D.-H."/>
            <person name="Larsson T."/>
            <person name="Lv J."/>
            <person name="Arendt D."/>
            <person name="Savage R."/>
            <person name="Osoegawa K."/>
            <person name="de Jong P."/>
            <person name="Lindberg D.R."/>
            <person name="Seaver E.C."/>
            <person name="Weisblat D.A."/>
            <person name="Putnam N.H."/>
            <person name="Grigoriev I.V."/>
            <person name="Rokhsar D.S."/>
        </authorList>
    </citation>
    <scope>NUCLEOTIDE SEQUENCE</scope>
    <source>
        <strain evidence="15">I ESC-2004</strain>
    </source>
</reference>
<keyword evidence="2 11" id="KW-0813">Transport</keyword>
<keyword evidence="8 12" id="KW-0472">Membrane</keyword>
<dbReference type="OMA" id="REDCTDY"/>
<dbReference type="Gene3D" id="2.60.470.10">
    <property type="entry name" value="Acid-sensing ion channels like domains"/>
    <property type="match status" value="1"/>
</dbReference>
<evidence type="ECO:0000313" key="13">
    <source>
        <dbReference type="EMBL" id="ELU02648.1"/>
    </source>
</evidence>
<keyword evidence="6" id="KW-0915">Sodium</keyword>
<name>R7UFS4_CAPTE</name>
<dbReference type="EMBL" id="KB303857">
    <property type="protein sequence ID" value="ELU02648.1"/>
    <property type="molecule type" value="Genomic_DNA"/>
</dbReference>
<dbReference type="EnsemblMetazoa" id="CapteT199620">
    <property type="protein sequence ID" value="CapteP199620"/>
    <property type="gene ID" value="CapteG199620"/>
</dbReference>
<feature type="transmembrane region" description="Helical" evidence="12">
    <location>
        <begin position="51"/>
        <end position="80"/>
    </location>
</feature>
<dbReference type="PANTHER" id="PTHR11690">
    <property type="entry name" value="AMILORIDE-SENSITIVE SODIUM CHANNEL-RELATED"/>
    <property type="match status" value="1"/>
</dbReference>
<evidence type="ECO:0000256" key="3">
    <source>
        <dbReference type="ARBA" id="ARBA00022461"/>
    </source>
</evidence>
<dbReference type="OrthoDB" id="6262926at2759"/>
<keyword evidence="3 11" id="KW-0894">Sodium channel</keyword>
<evidence type="ECO:0000256" key="12">
    <source>
        <dbReference type="SAM" id="Phobius"/>
    </source>
</evidence>
<evidence type="ECO:0000256" key="5">
    <source>
        <dbReference type="ARBA" id="ARBA00022989"/>
    </source>
</evidence>
<keyword evidence="10 11" id="KW-0407">Ion channel</keyword>
<protein>
    <submittedName>
        <fullName evidence="13 14">Uncharacterized protein</fullName>
    </submittedName>
</protein>
<keyword evidence="15" id="KW-1185">Reference proteome</keyword>
<evidence type="ECO:0000256" key="9">
    <source>
        <dbReference type="ARBA" id="ARBA00023201"/>
    </source>
</evidence>
<sequence>MDTPFLYYINNWVTLVIHTFPVMALFSQVLKQSCEGSSMKALPRLVRAKSWVQRCLWILALLVGLTAMSYQLAGLFMGYFEFSSSVNIAEIQGTPPFPDVTLCHIDPRWTFSKLETALSGEDSYTSYVHRVKTVENEYKESSDERRVLHNLRNMQGYLQNVQSIHEEGEKLRKTFILDCVVNTEWEPSLCFQGNGKNLVNTSVFIDPMFGMCVTFKVHREGTKNLDLLIYLEDEEQTQMEDFNLLGSSTSPVRHTSNNAARLVIHPQDSFPDIWLASHTVQAGKKVSVNVQATERSVLGEPYGSCITPEDAHRARDIPGFAINRHGYECYRMCAKDYIVQDCMCLDIYYASSKEDRESLQMCGDLDVNISRTIERMLCAEEVISGMDDSESMYAKCVCPTPCDQFVYEYTTEEMQWPHHIYHLSIYEQYVHNSSFAHKFKVYEDLLRLSKTNKTHAQNKVSKLDLIEKNFAEVKILNHQRTYFHYTESPLISPEALFGNLGGILNLWAGITFITIIEIIEFIQQMFVGKKRETIENKEAKKSNLINHV</sequence>
<keyword evidence="7 11" id="KW-0406">Ion transport</keyword>
<feature type="transmembrane region" description="Helical" evidence="12">
    <location>
        <begin position="12"/>
        <end position="30"/>
    </location>
</feature>
<dbReference type="Pfam" id="PF00858">
    <property type="entry name" value="ASC"/>
    <property type="match status" value="1"/>
</dbReference>
<dbReference type="InterPro" id="IPR001873">
    <property type="entry name" value="ENaC"/>
</dbReference>
<dbReference type="AlphaFoldDB" id="R7UFS4"/>
<organism evidence="13">
    <name type="scientific">Capitella teleta</name>
    <name type="common">Polychaete worm</name>
    <dbReference type="NCBI Taxonomy" id="283909"/>
    <lineage>
        <taxon>Eukaryota</taxon>
        <taxon>Metazoa</taxon>
        <taxon>Spiralia</taxon>
        <taxon>Lophotrochozoa</taxon>
        <taxon>Annelida</taxon>
        <taxon>Polychaeta</taxon>
        <taxon>Sedentaria</taxon>
        <taxon>Scolecida</taxon>
        <taxon>Capitellidae</taxon>
        <taxon>Capitella</taxon>
    </lineage>
</organism>
<dbReference type="PANTHER" id="PTHR11690:SF248">
    <property type="entry name" value="PICKPOCKET 17, ISOFORM A"/>
    <property type="match status" value="1"/>
</dbReference>
<accession>R7UFS4</accession>
<evidence type="ECO:0000256" key="7">
    <source>
        <dbReference type="ARBA" id="ARBA00023065"/>
    </source>
</evidence>
<dbReference type="GO" id="GO:0005886">
    <property type="term" value="C:plasma membrane"/>
    <property type="evidence" value="ECO:0007669"/>
    <property type="project" value="TreeGrafter"/>
</dbReference>
<evidence type="ECO:0000256" key="4">
    <source>
        <dbReference type="ARBA" id="ARBA00022692"/>
    </source>
</evidence>
<evidence type="ECO:0000256" key="10">
    <source>
        <dbReference type="ARBA" id="ARBA00023303"/>
    </source>
</evidence>
<gene>
    <name evidence="13" type="ORF">CAPTEDRAFT_199620</name>
</gene>
<reference evidence="14" key="3">
    <citation type="submission" date="2015-06" db="UniProtKB">
        <authorList>
            <consortium name="EnsemblMetazoa"/>
        </authorList>
    </citation>
    <scope>IDENTIFICATION</scope>
</reference>
<evidence type="ECO:0000256" key="6">
    <source>
        <dbReference type="ARBA" id="ARBA00023053"/>
    </source>
</evidence>
<dbReference type="PRINTS" id="PR01078">
    <property type="entry name" value="AMINACHANNEL"/>
</dbReference>
<evidence type="ECO:0000256" key="2">
    <source>
        <dbReference type="ARBA" id="ARBA00022448"/>
    </source>
</evidence>